<proteinExistence type="predicted"/>
<evidence type="ECO:0000313" key="1">
    <source>
        <dbReference type="EMBL" id="ORY54193.1"/>
    </source>
</evidence>
<gene>
    <name evidence="1" type="ORF">LY90DRAFT_507752</name>
</gene>
<dbReference type="EMBL" id="MCOG01000087">
    <property type="protein sequence ID" value="ORY54193.1"/>
    <property type="molecule type" value="Genomic_DNA"/>
</dbReference>
<evidence type="ECO:0000313" key="2">
    <source>
        <dbReference type="Proteomes" id="UP000193920"/>
    </source>
</evidence>
<organism evidence="1 2">
    <name type="scientific">Neocallimastix californiae</name>
    <dbReference type="NCBI Taxonomy" id="1754190"/>
    <lineage>
        <taxon>Eukaryota</taxon>
        <taxon>Fungi</taxon>
        <taxon>Fungi incertae sedis</taxon>
        <taxon>Chytridiomycota</taxon>
        <taxon>Chytridiomycota incertae sedis</taxon>
        <taxon>Neocallimastigomycetes</taxon>
        <taxon>Neocallimastigales</taxon>
        <taxon>Neocallimastigaceae</taxon>
        <taxon>Neocallimastix</taxon>
    </lineage>
</organism>
<accession>A0A1Y2D4J3</accession>
<protein>
    <submittedName>
        <fullName evidence="1">Uncharacterized protein</fullName>
    </submittedName>
</protein>
<name>A0A1Y2D4J3_9FUNG</name>
<reference evidence="1 2" key="1">
    <citation type="submission" date="2016-08" db="EMBL/GenBank/DDBJ databases">
        <title>A Parts List for Fungal Cellulosomes Revealed by Comparative Genomics.</title>
        <authorList>
            <consortium name="DOE Joint Genome Institute"/>
            <person name="Haitjema C.H."/>
            <person name="Gilmore S.P."/>
            <person name="Henske J.K."/>
            <person name="Solomon K.V."/>
            <person name="De Groot R."/>
            <person name="Kuo A."/>
            <person name="Mondo S.J."/>
            <person name="Salamov A.A."/>
            <person name="Labutti K."/>
            <person name="Zhao Z."/>
            <person name="Chiniquy J."/>
            <person name="Barry K."/>
            <person name="Brewer H.M."/>
            <person name="Purvine S.O."/>
            <person name="Wright A.T."/>
            <person name="Boxma B."/>
            <person name="Van Alen T."/>
            <person name="Hackstein J.H."/>
            <person name="Baker S.E."/>
            <person name="Grigoriev I.V."/>
            <person name="O'Malley M.A."/>
        </authorList>
    </citation>
    <scope>NUCLEOTIDE SEQUENCE [LARGE SCALE GENOMIC DNA]</scope>
    <source>
        <strain evidence="1 2">G1</strain>
    </source>
</reference>
<dbReference type="Proteomes" id="UP000193920">
    <property type="component" value="Unassembled WGS sequence"/>
</dbReference>
<dbReference type="AlphaFoldDB" id="A0A1Y2D4J3"/>
<comment type="caution">
    <text evidence="1">The sequence shown here is derived from an EMBL/GenBank/DDBJ whole genome shotgun (WGS) entry which is preliminary data.</text>
</comment>
<sequence>MTRKEGFTKNNAKDELFYYYNSFHDGNNFKSEIKLDLKFRKVTENIENFKNSTSFNFPPKKDKELREEITKREGEIEEKTNLIKEKAMDQMVILLKKVNISNATELKSLNKILLNSLKTNRNNNPSMGYNQVNVSTDLFPLQHISPNLSYNNNLTVHPNIENAIKLVLQSN</sequence>
<keyword evidence="2" id="KW-1185">Reference proteome</keyword>